<dbReference type="Pfam" id="PF00651">
    <property type="entry name" value="BTB"/>
    <property type="match status" value="1"/>
</dbReference>
<dbReference type="AlphaFoldDB" id="A0A8H6SSE2"/>
<comment type="caution">
    <text evidence="2">The sequence shown here is derived from an EMBL/GenBank/DDBJ whole genome shotgun (WGS) entry which is preliminary data.</text>
</comment>
<reference evidence="2" key="1">
    <citation type="submission" date="2020-05" db="EMBL/GenBank/DDBJ databases">
        <title>Mycena genomes resolve the evolution of fungal bioluminescence.</title>
        <authorList>
            <person name="Tsai I.J."/>
        </authorList>
    </citation>
    <scope>NUCLEOTIDE SEQUENCE</scope>
    <source>
        <strain evidence="2">171206Taipei</strain>
    </source>
</reference>
<sequence length="295" mass="32828">MTSNSEMPTAPFNDSTADTILRSVDGVDFLVHSSLLSLASPVFRTMFSLPQAASEPRDGLKTVQLTEQATEIDDMLRFWYPGAHPHIRSIDHLADIIQLAIGKYDMETLVPMAKVFLAQYLSSDALTVFAVAFRFGWEESVQSAARECLKLPLRSASQSLSKAWIHTSGTAYHALIEYHLRCGDAIRALPQEATSGWILRWPPHFPASCCSLTWTGELCGRAAWLSTFFIQYCDKLSYAPRAGVDASWVMDNLVAPQSGFCHKCRSYPYRAAMDLIDNVWSPLATSKIAEIQLIL</sequence>
<dbReference type="InterPro" id="IPR011333">
    <property type="entry name" value="SKP1/BTB/POZ_sf"/>
</dbReference>
<evidence type="ECO:0000313" key="3">
    <source>
        <dbReference type="Proteomes" id="UP000636479"/>
    </source>
</evidence>
<dbReference type="EMBL" id="JACAZF010000005">
    <property type="protein sequence ID" value="KAF7304027.1"/>
    <property type="molecule type" value="Genomic_DNA"/>
</dbReference>
<keyword evidence="3" id="KW-1185">Reference proteome</keyword>
<organism evidence="2 3">
    <name type="scientific">Mycena indigotica</name>
    <dbReference type="NCBI Taxonomy" id="2126181"/>
    <lineage>
        <taxon>Eukaryota</taxon>
        <taxon>Fungi</taxon>
        <taxon>Dikarya</taxon>
        <taxon>Basidiomycota</taxon>
        <taxon>Agaricomycotina</taxon>
        <taxon>Agaricomycetes</taxon>
        <taxon>Agaricomycetidae</taxon>
        <taxon>Agaricales</taxon>
        <taxon>Marasmiineae</taxon>
        <taxon>Mycenaceae</taxon>
        <taxon>Mycena</taxon>
    </lineage>
</organism>
<dbReference type="RefSeq" id="XP_037220999.1">
    <property type="nucleotide sequence ID" value="XM_037363078.1"/>
</dbReference>
<evidence type="ECO:0000313" key="2">
    <source>
        <dbReference type="EMBL" id="KAF7304027.1"/>
    </source>
</evidence>
<dbReference type="SMART" id="SM00225">
    <property type="entry name" value="BTB"/>
    <property type="match status" value="1"/>
</dbReference>
<dbReference type="OrthoDB" id="3164835at2759"/>
<accession>A0A8H6SSE2</accession>
<feature type="domain" description="BTB" evidence="1">
    <location>
        <begin position="17"/>
        <end position="82"/>
    </location>
</feature>
<proteinExistence type="predicted"/>
<dbReference type="SUPFAM" id="SSF54695">
    <property type="entry name" value="POZ domain"/>
    <property type="match status" value="1"/>
</dbReference>
<gene>
    <name evidence="2" type="ORF">MIND_00633900</name>
</gene>
<dbReference type="InterPro" id="IPR000210">
    <property type="entry name" value="BTB/POZ_dom"/>
</dbReference>
<dbReference type="Proteomes" id="UP000636479">
    <property type="component" value="Unassembled WGS sequence"/>
</dbReference>
<evidence type="ECO:0000259" key="1">
    <source>
        <dbReference type="PROSITE" id="PS50097"/>
    </source>
</evidence>
<name>A0A8H6SSE2_9AGAR</name>
<dbReference type="PROSITE" id="PS50097">
    <property type="entry name" value="BTB"/>
    <property type="match status" value="1"/>
</dbReference>
<dbReference type="GeneID" id="59345594"/>
<dbReference type="Gene3D" id="3.30.710.10">
    <property type="entry name" value="Potassium Channel Kv1.1, Chain A"/>
    <property type="match status" value="1"/>
</dbReference>
<protein>
    <submittedName>
        <fullName evidence="2">BTB domain-containing protein</fullName>
    </submittedName>
</protein>